<gene>
    <name evidence="2" type="ORF">SOASR030_22290</name>
</gene>
<evidence type="ECO:0000313" key="3">
    <source>
        <dbReference type="Proteomes" id="UP001058124"/>
    </source>
</evidence>
<evidence type="ECO:0000256" key="1">
    <source>
        <dbReference type="SAM" id="MobiDB-lite"/>
    </source>
</evidence>
<feature type="compositionally biased region" description="Basic and acidic residues" evidence="1">
    <location>
        <begin position="62"/>
        <end position="71"/>
    </location>
</feature>
<accession>A0AAV5N6V3</accession>
<feature type="region of interest" description="Disordered" evidence="1">
    <location>
        <begin position="58"/>
        <end position="80"/>
    </location>
</feature>
<name>A0AAV5N6V3_9GAMM</name>
<dbReference type="Proteomes" id="UP001058124">
    <property type="component" value="Unassembled WGS sequence"/>
</dbReference>
<dbReference type="EMBL" id="BRLH01000004">
    <property type="protein sequence ID" value="GKX56117.1"/>
    <property type="molecule type" value="Genomic_DNA"/>
</dbReference>
<protein>
    <submittedName>
        <fullName evidence="2">Uncharacterized protein</fullName>
    </submittedName>
</protein>
<organism evidence="2 3">
    <name type="scientific">Leminorella grimontii</name>
    <dbReference type="NCBI Taxonomy" id="82981"/>
    <lineage>
        <taxon>Bacteria</taxon>
        <taxon>Pseudomonadati</taxon>
        <taxon>Pseudomonadota</taxon>
        <taxon>Gammaproteobacteria</taxon>
        <taxon>Enterobacterales</taxon>
        <taxon>Budviciaceae</taxon>
        <taxon>Leminorella</taxon>
    </lineage>
</organism>
<proteinExistence type="predicted"/>
<reference evidence="2" key="1">
    <citation type="submission" date="2022-06" db="EMBL/GenBank/DDBJ databases">
        <title>Draft genome sequences of Leminorella grimontii str. JCM5902.</title>
        <authorList>
            <person name="Wakabayashi Y."/>
            <person name="Kojima K."/>
        </authorList>
    </citation>
    <scope>NUCLEOTIDE SEQUENCE</scope>
    <source>
        <strain evidence="2">JCM 5902</strain>
    </source>
</reference>
<evidence type="ECO:0000313" key="2">
    <source>
        <dbReference type="EMBL" id="GKX56117.1"/>
    </source>
</evidence>
<sequence>MIAAIAIASNDSRNNKNTAHQIYLHRFFLKEGKPRRQQQKATPRLLTKNCVREEESANGLCEEMRKIDKPPSKKQKARSG</sequence>
<dbReference type="AlphaFoldDB" id="A0AAV5N6V3"/>
<keyword evidence="3" id="KW-1185">Reference proteome</keyword>
<comment type="caution">
    <text evidence="2">The sequence shown here is derived from an EMBL/GenBank/DDBJ whole genome shotgun (WGS) entry which is preliminary data.</text>
</comment>